<keyword evidence="1 2" id="KW-0732">Signal</keyword>
<name>A0ABP9F8J1_9ACTN</name>
<evidence type="ECO:0000256" key="2">
    <source>
        <dbReference type="SAM" id="SignalP"/>
    </source>
</evidence>
<proteinExistence type="predicted"/>
<sequence length="395" mass="41253">MRATRTAAFVGLAALVTLSACGADSTTPADGEQAAAANAAAGDACAPVDIEAKEAEIDAATATSAADFGGIDGLVAAAKAEGQLNTIALPHDWANYGQIIDCFKNKYGITINEQAPDASSAEEIAAAEANKGTDKAPDVFDLGTNVALSSTDYFAPYKVEQFDEIPADQKEETGLWVSDYTGVMVVGYNKTLFGEITSIDELTDAKFAGTVALNGKPAEAGAAFNGFLLANLANGGSMADPQPGLDYFKKLNEAKVLNLTDVTPGTIESGEHGVVFDWSYNMVPVTEKLEAQGVEWATFLPEDIALGSYYKQAINVDAPNPAAARLWQEFLYSAAAQNLWAEGGAVPVLNGLYGDDFSDEAKAAAPQVDALVSPTTEEADAITAFLQSNWDSTIS</sequence>
<dbReference type="Pfam" id="PF13343">
    <property type="entry name" value="SBP_bac_6"/>
    <property type="match status" value="1"/>
</dbReference>
<dbReference type="SUPFAM" id="SSF53850">
    <property type="entry name" value="Periplasmic binding protein-like II"/>
    <property type="match status" value="1"/>
</dbReference>
<dbReference type="PANTHER" id="PTHR30006:SF2">
    <property type="entry name" value="ABC TRANSPORTER SUBSTRATE-BINDING PROTEIN"/>
    <property type="match status" value="1"/>
</dbReference>
<keyword evidence="4" id="KW-1185">Reference proteome</keyword>
<accession>A0ABP9F8J1</accession>
<dbReference type="Gene3D" id="3.40.190.10">
    <property type="entry name" value="Periplasmic binding protein-like II"/>
    <property type="match status" value="2"/>
</dbReference>
<dbReference type="PANTHER" id="PTHR30006">
    <property type="entry name" value="THIAMINE-BINDING PERIPLASMIC PROTEIN-RELATED"/>
    <property type="match status" value="1"/>
</dbReference>
<feature type="signal peptide" evidence="2">
    <location>
        <begin position="1"/>
        <end position="22"/>
    </location>
</feature>
<evidence type="ECO:0000256" key="1">
    <source>
        <dbReference type="ARBA" id="ARBA00022729"/>
    </source>
</evidence>
<evidence type="ECO:0000313" key="4">
    <source>
        <dbReference type="Proteomes" id="UP001501521"/>
    </source>
</evidence>
<feature type="chain" id="PRO_5046809382" evidence="2">
    <location>
        <begin position="23"/>
        <end position="395"/>
    </location>
</feature>
<gene>
    <name evidence="3" type="ORF">GCM10025789_09610</name>
</gene>
<dbReference type="RefSeq" id="WP_345579785.1">
    <property type="nucleotide sequence ID" value="NZ_BAABLV010000017.1"/>
</dbReference>
<evidence type="ECO:0000313" key="3">
    <source>
        <dbReference type="EMBL" id="GAA4894426.1"/>
    </source>
</evidence>
<reference evidence="4" key="1">
    <citation type="journal article" date="2019" name="Int. J. Syst. Evol. Microbiol.">
        <title>The Global Catalogue of Microorganisms (GCM) 10K type strain sequencing project: providing services to taxonomists for standard genome sequencing and annotation.</title>
        <authorList>
            <consortium name="The Broad Institute Genomics Platform"/>
            <consortium name="The Broad Institute Genome Sequencing Center for Infectious Disease"/>
            <person name="Wu L."/>
            <person name="Ma J."/>
        </authorList>
    </citation>
    <scope>NUCLEOTIDE SEQUENCE [LARGE SCALE GENOMIC DNA]</scope>
    <source>
        <strain evidence="4">JCM 19125</strain>
    </source>
</reference>
<dbReference type="PROSITE" id="PS51257">
    <property type="entry name" value="PROKAR_LIPOPROTEIN"/>
    <property type="match status" value="1"/>
</dbReference>
<comment type="caution">
    <text evidence="3">The sequence shown here is derived from an EMBL/GenBank/DDBJ whole genome shotgun (WGS) entry which is preliminary data.</text>
</comment>
<dbReference type="EMBL" id="BAABLV010000017">
    <property type="protein sequence ID" value="GAA4894426.1"/>
    <property type="molecule type" value="Genomic_DNA"/>
</dbReference>
<dbReference type="Proteomes" id="UP001501521">
    <property type="component" value="Unassembled WGS sequence"/>
</dbReference>
<organism evidence="3 4">
    <name type="scientific">Tessaracoccus lubricantis</name>
    <dbReference type="NCBI Taxonomy" id="545543"/>
    <lineage>
        <taxon>Bacteria</taxon>
        <taxon>Bacillati</taxon>
        <taxon>Actinomycetota</taxon>
        <taxon>Actinomycetes</taxon>
        <taxon>Propionibacteriales</taxon>
        <taxon>Propionibacteriaceae</taxon>
        <taxon>Tessaracoccus</taxon>
    </lineage>
</organism>
<protein>
    <submittedName>
        <fullName evidence="3">ABC transporter substrate-binding protein</fullName>
    </submittedName>
</protein>